<organism evidence="1 2">
    <name type="scientific">Candidatus Aphodenecus pullistercoris</name>
    <dbReference type="NCBI Taxonomy" id="2840669"/>
    <lineage>
        <taxon>Bacteria</taxon>
        <taxon>Pseudomonadati</taxon>
        <taxon>Spirochaetota</taxon>
        <taxon>Spirochaetia</taxon>
        <taxon>Spirochaetales</taxon>
        <taxon>Candidatus Aphodenecus</taxon>
    </lineage>
</organism>
<protein>
    <submittedName>
        <fullName evidence="1">Lrp/AsnC family transcriptional regulator</fullName>
    </submittedName>
</protein>
<dbReference type="SMART" id="SM00344">
    <property type="entry name" value="HTH_ASNC"/>
    <property type="match status" value="1"/>
</dbReference>
<dbReference type="InterPro" id="IPR011991">
    <property type="entry name" value="ArsR-like_HTH"/>
</dbReference>
<dbReference type="SUPFAM" id="SSF54909">
    <property type="entry name" value="Dimeric alpha+beta barrel"/>
    <property type="match status" value="1"/>
</dbReference>
<reference evidence="1" key="1">
    <citation type="submission" date="2020-10" db="EMBL/GenBank/DDBJ databases">
        <authorList>
            <person name="Gilroy R."/>
        </authorList>
    </citation>
    <scope>NUCLEOTIDE SEQUENCE</scope>
    <source>
        <strain evidence="1">11167</strain>
    </source>
</reference>
<dbReference type="PANTHER" id="PTHR30154">
    <property type="entry name" value="LEUCINE-RESPONSIVE REGULATORY PROTEIN"/>
    <property type="match status" value="1"/>
</dbReference>
<proteinExistence type="predicted"/>
<dbReference type="Gene3D" id="3.30.70.920">
    <property type="match status" value="1"/>
</dbReference>
<reference evidence="1" key="2">
    <citation type="journal article" date="2021" name="PeerJ">
        <title>Extensive microbial diversity within the chicken gut microbiome revealed by metagenomics and culture.</title>
        <authorList>
            <person name="Gilroy R."/>
            <person name="Ravi A."/>
            <person name="Getino M."/>
            <person name="Pursley I."/>
            <person name="Horton D.L."/>
            <person name="Alikhan N.F."/>
            <person name="Baker D."/>
            <person name="Gharbi K."/>
            <person name="Hall N."/>
            <person name="Watson M."/>
            <person name="Adriaenssens E.M."/>
            <person name="Foster-Nyarko E."/>
            <person name="Jarju S."/>
            <person name="Secka A."/>
            <person name="Antonio M."/>
            <person name="Oren A."/>
            <person name="Chaudhuri R.R."/>
            <person name="La Ragione R."/>
            <person name="Hildebrand F."/>
            <person name="Pallen M.J."/>
        </authorList>
    </citation>
    <scope>NUCLEOTIDE SEQUENCE</scope>
    <source>
        <strain evidence="1">11167</strain>
    </source>
</reference>
<gene>
    <name evidence="1" type="ORF">IAC42_09345</name>
</gene>
<dbReference type="GO" id="GO:0043200">
    <property type="term" value="P:response to amino acid"/>
    <property type="evidence" value="ECO:0007669"/>
    <property type="project" value="TreeGrafter"/>
</dbReference>
<dbReference type="InterPro" id="IPR011008">
    <property type="entry name" value="Dimeric_a/b-barrel"/>
</dbReference>
<dbReference type="PANTHER" id="PTHR30154:SF34">
    <property type="entry name" value="TRANSCRIPTIONAL REGULATOR AZLB"/>
    <property type="match status" value="1"/>
</dbReference>
<evidence type="ECO:0000313" key="2">
    <source>
        <dbReference type="Proteomes" id="UP000823633"/>
    </source>
</evidence>
<dbReference type="Proteomes" id="UP000823633">
    <property type="component" value="Unassembled WGS sequence"/>
</dbReference>
<accession>A0A9D9H7H0</accession>
<dbReference type="GO" id="GO:0043565">
    <property type="term" value="F:sequence-specific DNA binding"/>
    <property type="evidence" value="ECO:0007669"/>
    <property type="project" value="TreeGrafter"/>
</dbReference>
<dbReference type="GO" id="GO:0005829">
    <property type="term" value="C:cytosol"/>
    <property type="evidence" value="ECO:0007669"/>
    <property type="project" value="TreeGrafter"/>
</dbReference>
<dbReference type="SUPFAM" id="SSF46785">
    <property type="entry name" value="Winged helix' DNA-binding domain"/>
    <property type="match status" value="1"/>
</dbReference>
<evidence type="ECO:0000313" key="1">
    <source>
        <dbReference type="EMBL" id="MBO8443940.1"/>
    </source>
</evidence>
<dbReference type="InterPro" id="IPR036390">
    <property type="entry name" value="WH_DNA-bd_sf"/>
</dbReference>
<dbReference type="Gene3D" id="1.10.10.10">
    <property type="entry name" value="Winged helix-like DNA-binding domain superfamily/Winged helix DNA-binding domain"/>
    <property type="match status" value="1"/>
</dbReference>
<dbReference type="InterPro" id="IPR019888">
    <property type="entry name" value="Tscrpt_reg_AsnC-like"/>
</dbReference>
<name>A0A9D9H7H0_9SPIR</name>
<dbReference type="AlphaFoldDB" id="A0A9D9H7H0"/>
<dbReference type="EMBL" id="JADIMU010000064">
    <property type="protein sequence ID" value="MBO8443940.1"/>
    <property type="molecule type" value="Genomic_DNA"/>
</dbReference>
<comment type="caution">
    <text evidence="1">The sequence shown here is derived from an EMBL/GenBank/DDBJ whole genome shotgun (WGS) entry which is preliminary data.</text>
</comment>
<dbReference type="CDD" id="cd00090">
    <property type="entry name" value="HTH_ARSR"/>
    <property type="match status" value="1"/>
</dbReference>
<dbReference type="Pfam" id="PF13412">
    <property type="entry name" value="HTH_24"/>
    <property type="match status" value="1"/>
</dbReference>
<sequence length="151" mass="17013">MPAKVDEVNREVFRRLGDGRKSFSSIADELGVAENTVRSRVGKLMDEGMLSFQGLVDPDKIPSIQMAYLGMKFSTLDLARKADQMLALKGVVSAAVVTGRYDMIVLLQLNVEEDFSILNFFKNELVKIDEIKSIETFVVYKSRKLMVPYLI</sequence>
<dbReference type="InterPro" id="IPR036388">
    <property type="entry name" value="WH-like_DNA-bd_sf"/>
</dbReference>
<dbReference type="GO" id="GO:0006355">
    <property type="term" value="P:regulation of DNA-templated transcription"/>
    <property type="evidence" value="ECO:0007669"/>
    <property type="project" value="UniProtKB-ARBA"/>
</dbReference>